<protein>
    <submittedName>
        <fullName evidence="1">Uncharacterized protein</fullName>
    </submittedName>
</protein>
<sequence>MAAFLTVGDLFKAKTVTDEQVSAAVETYLMKPDTSAHTIADGYTVDLAAAVESHGWASQITARPKTNPILKRAAVQTAILLARVRKAQSRVKRDRTIPAGEP</sequence>
<comment type="caution">
    <text evidence="1">The sequence shown here is derived from an EMBL/GenBank/DDBJ whole genome shotgun (WGS) entry which is preliminary data.</text>
</comment>
<dbReference type="AlphaFoldDB" id="A0A1S1P4L5"/>
<evidence type="ECO:0000313" key="1">
    <source>
        <dbReference type="EMBL" id="OHV17903.1"/>
    </source>
</evidence>
<evidence type="ECO:0000313" key="2">
    <source>
        <dbReference type="Proteomes" id="UP000180215"/>
    </source>
</evidence>
<dbReference type="EMBL" id="MNAO01000015">
    <property type="protein sequence ID" value="OHV17903.1"/>
    <property type="molecule type" value="Genomic_DNA"/>
</dbReference>
<dbReference type="Proteomes" id="UP000180215">
    <property type="component" value="Unassembled WGS sequence"/>
</dbReference>
<gene>
    <name evidence="1" type="ORF">BK022_02615</name>
</gene>
<organism evidence="1 2">
    <name type="scientific">Methylorubrum extorquens</name>
    <name type="common">Methylobacterium dichloromethanicum</name>
    <name type="synonym">Methylobacterium extorquens</name>
    <dbReference type="NCBI Taxonomy" id="408"/>
    <lineage>
        <taxon>Bacteria</taxon>
        <taxon>Pseudomonadati</taxon>
        <taxon>Pseudomonadota</taxon>
        <taxon>Alphaproteobacteria</taxon>
        <taxon>Hyphomicrobiales</taxon>
        <taxon>Methylobacteriaceae</taxon>
        <taxon>Methylorubrum</taxon>
    </lineage>
</organism>
<name>A0A1S1P4L5_METEX</name>
<reference evidence="1 2" key="1">
    <citation type="submission" date="2016-10" db="EMBL/GenBank/DDBJ databases">
        <title>Draft genome sequence of Methylobacterium extorquens CP3, a seed endophyte of Crotalaria pumila with plant growth-promoting and metal tolerance properties.</title>
        <authorList>
            <person name="Sanchez-Lopez A.S."/>
            <person name="Van Hamme J.D."/>
            <person name="Thijs S."/>
            <person name="Mcammond B.M."/>
            <person name="Stevens V."/>
            <person name="Gonzalez-Chavez M.D.C."/>
            <person name="Vangronsveld J."/>
        </authorList>
    </citation>
    <scope>NUCLEOTIDE SEQUENCE [LARGE SCALE GENOMIC DNA]</scope>
    <source>
        <strain evidence="1 2">CP3</strain>
    </source>
</reference>
<proteinExistence type="predicted"/>
<accession>A0A1S1P4L5</accession>